<dbReference type="Proteomes" id="UP000886611">
    <property type="component" value="Unassembled WGS sequence"/>
</dbReference>
<comment type="caution">
    <text evidence="2">The sequence shown here is derived from an EMBL/GenBank/DDBJ whole genome shotgun (WGS) entry which is preliminary data.</text>
</comment>
<dbReference type="Pfam" id="PF13287">
    <property type="entry name" value="Fn3_assoc"/>
    <property type="match status" value="1"/>
</dbReference>
<gene>
    <name evidence="2" type="primary">Dzank1_0</name>
    <name evidence="2" type="ORF">GTO96_0010222</name>
</gene>
<reference evidence="2 3" key="1">
    <citation type="journal article" date="2021" name="Cell">
        <title>Tracing the genetic footprints of vertebrate landing in non-teleost ray-finned fishes.</title>
        <authorList>
            <person name="Bi X."/>
            <person name="Wang K."/>
            <person name="Yang L."/>
            <person name="Pan H."/>
            <person name="Jiang H."/>
            <person name="Wei Q."/>
            <person name="Fang M."/>
            <person name="Yu H."/>
            <person name="Zhu C."/>
            <person name="Cai Y."/>
            <person name="He Y."/>
            <person name="Gan X."/>
            <person name="Zeng H."/>
            <person name="Yu D."/>
            <person name="Zhu Y."/>
            <person name="Jiang H."/>
            <person name="Qiu Q."/>
            <person name="Yang H."/>
            <person name="Zhang Y.E."/>
            <person name="Wang W."/>
            <person name="Zhu M."/>
            <person name="He S."/>
            <person name="Zhang G."/>
        </authorList>
    </citation>
    <scope>NUCLEOTIDE SEQUENCE [LARGE SCALE GENOMIC DNA]</scope>
    <source>
        <strain evidence="2">Bchr_013</strain>
    </source>
</reference>
<name>A0A8X7XFS4_POLSE</name>
<dbReference type="GO" id="GO:0042462">
    <property type="term" value="P:eye photoreceptor cell development"/>
    <property type="evidence" value="ECO:0007669"/>
    <property type="project" value="TreeGrafter"/>
</dbReference>
<accession>A0A8X7XFS4</accession>
<evidence type="ECO:0000313" key="2">
    <source>
        <dbReference type="EMBL" id="KAG2467122.1"/>
    </source>
</evidence>
<dbReference type="PANTHER" id="PTHR16058:SF4">
    <property type="entry name" value="DOUBLE ZINC RIBBON AND ANKYRIN REPEAT-CONTAINING PROTEIN 1"/>
    <property type="match status" value="1"/>
</dbReference>
<dbReference type="AlphaFoldDB" id="A0A8X7XFS4"/>
<dbReference type="InterPro" id="IPR026876">
    <property type="entry name" value="Fn3_assoc_repeat"/>
</dbReference>
<dbReference type="EMBL" id="JAATIS010000859">
    <property type="protein sequence ID" value="KAG2467122.1"/>
    <property type="molecule type" value="Genomic_DNA"/>
</dbReference>
<dbReference type="InterPro" id="IPR052481">
    <property type="entry name" value="DZAN1"/>
</dbReference>
<feature type="non-terminal residue" evidence="2">
    <location>
        <position position="314"/>
    </location>
</feature>
<evidence type="ECO:0000256" key="1">
    <source>
        <dbReference type="SAM" id="MobiDB-lite"/>
    </source>
</evidence>
<proteinExistence type="predicted"/>
<dbReference type="PANTHER" id="PTHR16058">
    <property type="entry name" value="DOUBLE ZINC RIBBON AND ANKYRIN REPEAT-CONTAINING PROTEIN 1"/>
    <property type="match status" value="1"/>
</dbReference>
<keyword evidence="3" id="KW-1185">Reference proteome</keyword>
<feature type="region of interest" description="Disordered" evidence="1">
    <location>
        <begin position="204"/>
        <end position="229"/>
    </location>
</feature>
<feature type="non-terminal residue" evidence="2">
    <location>
        <position position="1"/>
    </location>
</feature>
<organism evidence="2 3">
    <name type="scientific">Polypterus senegalus</name>
    <name type="common">Senegal bichir</name>
    <dbReference type="NCBI Taxonomy" id="55291"/>
    <lineage>
        <taxon>Eukaryota</taxon>
        <taxon>Metazoa</taxon>
        <taxon>Chordata</taxon>
        <taxon>Craniata</taxon>
        <taxon>Vertebrata</taxon>
        <taxon>Euteleostomi</taxon>
        <taxon>Actinopterygii</taxon>
        <taxon>Polypteriformes</taxon>
        <taxon>Polypteridae</taxon>
        <taxon>Polypterus</taxon>
    </lineage>
</organism>
<protein>
    <submittedName>
        <fullName evidence="2">DZAN1 protein</fullName>
    </submittedName>
</protein>
<sequence>MHTTSLTSLSFPRVSGSISLSPSSIRLPQGQDPHHVMDLGFLSTTSPKTDSKCPLEGGNANILWYPANIKMTAGSIVAPQIIPLRVPIPGRAKSQIDSNTPIEIKSDTPDVTIYYTLDGTKPEATKRPGYGENSTVKYQNPITLPDGKVVVKALAVTSDGRESAVVTKCFLVEYVEPEPLSLEDDEENFLKDYAKQIQATLKVTASSTPKTPKGPRFLNSRLGTPSQSQDITSVLHTQRSQTATSGDASRKLLTSTQILRIQRETDFLRCAHCLAPRPTDPFARFCQECGSPMPPVPGQRLPPPEGAQVVITMK</sequence>
<evidence type="ECO:0000313" key="3">
    <source>
        <dbReference type="Proteomes" id="UP000886611"/>
    </source>
</evidence>